<evidence type="ECO:0000313" key="1">
    <source>
        <dbReference type="EMBL" id="KAE8942041.1"/>
    </source>
</evidence>
<name>A0A6A3FCF8_9STRA</name>
<dbReference type="AlphaFoldDB" id="A0A6A3FCF8"/>
<accession>A0A6A3FCF8</accession>
<organism evidence="1 2">
    <name type="scientific">Phytophthora fragariae</name>
    <dbReference type="NCBI Taxonomy" id="53985"/>
    <lineage>
        <taxon>Eukaryota</taxon>
        <taxon>Sar</taxon>
        <taxon>Stramenopiles</taxon>
        <taxon>Oomycota</taxon>
        <taxon>Peronosporomycetes</taxon>
        <taxon>Peronosporales</taxon>
        <taxon>Peronosporaceae</taxon>
        <taxon>Phytophthora</taxon>
    </lineage>
</organism>
<reference evidence="1 2" key="1">
    <citation type="submission" date="2018-08" db="EMBL/GenBank/DDBJ databases">
        <title>Genomic investigation of the strawberry pathogen Phytophthora fragariae indicates pathogenicity is determined by transcriptional variation in three key races.</title>
        <authorList>
            <person name="Adams T.M."/>
            <person name="Armitage A.D."/>
            <person name="Sobczyk M.K."/>
            <person name="Bates H.J."/>
            <person name="Dunwell J.M."/>
            <person name="Nellist C.F."/>
            <person name="Harrison R.J."/>
        </authorList>
    </citation>
    <scope>NUCLEOTIDE SEQUENCE [LARGE SCALE GENOMIC DNA]</scope>
    <source>
        <strain evidence="1 2">NOV-9</strain>
    </source>
</reference>
<sequence>MTVSINESPHSVHSELAGQDGIRQADQGSGVLLARYERPDAEGRYPKAAKSVLSTVSFKVLQVLTPAQVNELRVVDCSLLEDVVEAGYTQHVFAVGQLMTVRCDGLSLCLQCMDIGTVDGDSSSSARIGSYLHMSSFICFASLQLVFCKTINVDL</sequence>
<dbReference type="Proteomes" id="UP000429523">
    <property type="component" value="Unassembled WGS sequence"/>
</dbReference>
<evidence type="ECO:0000313" key="2">
    <source>
        <dbReference type="Proteomes" id="UP000429523"/>
    </source>
</evidence>
<dbReference type="EMBL" id="QXGF01000327">
    <property type="protein sequence ID" value="KAE8942041.1"/>
    <property type="molecule type" value="Genomic_DNA"/>
</dbReference>
<gene>
    <name evidence="1" type="ORF">PF009_g8188</name>
</gene>
<proteinExistence type="predicted"/>
<comment type="caution">
    <text evidence="1">The sequence shown here is derived from an EMBL/GenBank/DDBJ whole genome shotgun (WGS) entry which is preliminary data.</text>
</comment>
<protein>
    <submittedName>
        <fullName evidence="1">Uncharacterized protein</fullName>
    </submittedName>
</protein>